<dbReference type="PROSITE" id="PS50206">
    <property type="entry name" value="RHODANESE_3"/>
    <property type="match status" value="1"/>
</dbReference>
<comment type="caution">
    <text evidence="3">The sequence shown here is derived from an EMBL/GenBank/DDBJ whole genome shotgun (WGS) entry which is preliminary data.</text>
</comment>
<dbReference type="InterPro" id="IPR001763">
    <property type="entry name" value="Rhodanese-like_dom"/>
</dbReference>
<protein>
    <recommendedName>
        <fullName evidence="2">Rhodanese domain-containing protein</fullName>
    </recommendedName>
</protein>
<dbReference type="InterPro" id="IPR051126">
    <property type="entry name" value="Thiosulfate_sulfurtransferase"/>
</dbReference>
<dbReference type="Gene3D" id="3.40.250.10">
    <property type="entry name" value="Rhodanese-like domain"/>
    <property type="match status" value="1"/>
</dbReference>
<evidence type="ECO:0000313" key="3">
    <source>
        <dbReference type="EMBL" id="KKK63047.1"/>
    </source>
</evidence>
<evidence type="ECO:0000259" key="2">
    <source>
        <dbReference type="PROSITE" id="PS50206"/>
    </source>
</evidence>
<reference evidence="3" key="1">
    <citation type="journal article" date="2015" name="Nature">
        <title>Complex archaea that bridge the gap between prokaryotes and eukaryotes.</title>
        <authorList>
            <person name="Spang A."/>
            <person name="Saw J.H."/>
            <person name="Jorgensen S.L."/>
            <person name="Zaremba-Niedzwiedzka K."/>
            <person name="Martijn J."/>
            <person name="Lind A.E."/>
            <person name="van Eijk R."/>
            <person name="Schleper C."/>
            <person name="Guy L."/>
            <person name="Ettema T.J."/>
        </authorList>
    </citation>
    <scope>NUCLEOTIDE SEQUENCE</scope>
</reference>
<dbReference type="PANTHER" id="PTHR43855">
    <property type="entry name" value="THIOSULFATE SULFURTRANSFERASE"/>
    <property type="match status" value="1"/>
</dbReference>
<dbReference type="AlphaFoldDB" id="A0A0F8X1T1"/>
<organism evidence="3">
    <name type="scientific">marine sediment metagenome</name>
    <dbReference type="NCBI Taxonomy" id="412755"/>
    <lineage>
        <taxon>unclassified sequences</taxon>
        <taxon>metagenomes</taxon>
        <taxon>ecological metagenomes</taxon>
    </lineage>
</organism>
<dbReference type="PANTHER" id="PTHR43855:SF1">
    <property type="entry name" value="THIOSULFATE SULFURTRANSFERASE"/>
    <property type="match status" value="1"/>
</dbReference>
<dbReference type="EMBL" id="LAZR01061702">
    <property type="protein sequence ID" value="KKK63047.1"/>
    <property type="molecule type" value="Genomic_DNA"/>
</dbReference>
<dbReference type="InterPro" id="IPR036873">
    <property type="entry name" value="Rhodanese-like_dom_sf"/>
</dbReference>
<feature type="domain" description="Rhodanese" evidence="2">
    <location>
        <begin position="51"/>
        <end position="154"/>
    </location>
</feature>
<gene>
    <name evidence="3" type="ORF">LCGC14_2998230</name>
</gene>
<name>A0A0F8X1T1_9ZZZZ</name>
<dbReference type="SUPFAM" id="SSF52821">
    <property type="entry name" value="Rhodanese/Cell cycle control phosphatase"/>
    <property type="match status" value="1"/>
</dbReference>
<dbReference type="Pfam" id="PF00581">
    <property type="entry name" value="Rhodanese"/>
    <property type="match status" value="1"/>
</dbReference>
<sequence>MILRNLSLVVVCILAVTFLVASPAVAGGKVTPTSLAGVKYVSAEDVKAMLGKDNVYIMDMRKAINYGKGHVPGAVSNPYKWNQPKPKDPAQRTGMFDTSKLPADKNTTLIFHSDGPTGWKSYYAAKWAAENGYKKVLYMREGSSGWVAKKLPME</sequence>
<dbReference type="SMART" id="SM00450">
    <property type="entry name" value="RHOD"/>
    <property type="match status" value="1"/>
</dbReference>
<keyword evidence="1" id="KW-0677">Repeat</keyword>
<proteinExistence type="predicted"/>
<accession>A0A0F8X1T1</accession>
<dbReference type="CDD" id="cd00158">
    <property type="entry name" value="RHOD"/>
    <property type="match status" value="1"/>
</dbReference>
<evidence type="ECO:0000256" key="1">
    <source>
        <dbReference type="ARBA" id="ARBA00022737"/>
    </source>
</evidence>